<proteinExistence type="predicted"/>
<protein>
    <submittedName>
        <fullName evidence="1">Uncharacterized protein</fullName>
    </submittedName>
</protein>
<organism evidence="1">
    <name type="scientific">viral metagenome</name>
    <dbReference type="NCBI Taxonomy" id="1070528"/>
    <lineage>
        <taxon>unclassified sequences</taxon>
        <taxon>metagenomes</taxon>
        <taxon>organismal metagenomes</taxon>
    </lineage>
</organism>
<reference evidence="1" key="1">
    <citation type="journal article" date="2020" name="Nature">
        <title>Giant virus diversity and host interactions through global metagenomics.</title>
        <authorList>
            <person name="Schulz F."/>
            <person name="Roux S."/>
            <person name="Paez-Espino D."/>
            <person name="Jungbluth S."/>
            <person name="Walsh D.A."/>
            <person name="Denef V.J."/>
            <person name="McMahon K.D."/>
            <person name="Konstantinidis K.T."/>
            <person name="Eloe-Fadrosh E.A."/>
            <person name="Kyrpides N.C."/>
            <person name="Woyke T."/>
        </authorList>
    </citation>
    <scope>NUCLEOTIDE SEQUENCE</scope>
    <source>
        <strain evidence="1">GVMAG-M-3300009161-30</strain>
    </source>
</reference>
<accession>A0A6C0EW39</accession>
<name>A0A6C0EW39_9ZZZZ</name>
<dbReference type="EMBL" id="MN738947">
    <property type="protein sequence ID" value="QHT32753.1"/>
    <property type="molecule type" value="Genomic_DNA"/>
</dbReference>
<evidence type="ECO:0000313" key="1">
    <source>
        <dbReference type="EMBL" id="QHT32753.1"/>
    </source>
</evidence>
<dbReference type="AlphaFoldDB" id="A0A6C0EW39"/>
<sequence length="381" mass="45369">MSKTLVIILGETRAHELTFDSFKKNVIDELNADLCLCIGVNTDYDYNNPFYKTAKYKFLHNERDDFGDDFECAYKILSNGRPKYEKLENIIFSSNDMNNSHNIKCYGNHEKDTFDFNIVDDDDDEIIIYDNNFPNNFLKNKVFGKKESNSDVNFIIHKNITTYKKPLYWREFLKIKDHIFGGIKDNQNQHRGSAGMLIFFRWFLLQNLISNNLINEYDRFIITRSDYIYQLPHPKINCMNDTCIWIPDGEHYDGCTDRHAVLSKNNIEIYLNILNNLVLKSNDYFIKMKNKCDWNIERLIKFHLEQNNVLHLVKEFPYVMYAVRNINGKTSWSVGEYSHELCYYIKYPSEYDKSTYYKNEFKKSGLTIDEFYNKYIPTDTL</sequence>